<dbReference type="AlphaFoldDB" id="A0A371BD98"/>
<accession>A0A371BD98</accession>
<comment type="similarity">
    <text evidence="1">Belongs to the RelE toxin family.</text>
</comment>
<organism evidence="3 4">
    <name type="scientific">Undibacter mobilis</name>
    <dbReference type="NCBI Taxonomy" id="2292256"/>
    <lineage>
        <taxon>Bacteria</taxon>
        <taxon>Pseudomonadati</taxon>
        <taxon>Pseudomonadota</taxon>
        <taxon>Alphaproteobacteria</taxon>
        <taxon>Hyphomicrobiales</taxon>
        <taxon>Nitrobacteraceae</taxon>
        <taxon>Undibacter</taxon>
    </lineage>
</organism>
<dbReference type="PANTHER" id="PTHR33755">
    <property type="entry name" value="TOXIN PARE1-RELATED"/>
    <property type="match status" value="1"/>
</dbReference>
<evidence type="ECO:0000313" key="4">
    <source>
        <dbReference type="Proteomes" id="UP000263993"/>
    </source>
</evidence>
<reference evidence="4" key="1">
    <citation type="submission" date="2018-08" db="EMBL/GenBank/DDBJ databases">
        <authorList>
            <person name="Kim S.-J."/>
            <person name="Jung G.-Y."/>
        </authorList>
    </citation>
    <scope>NUCLEOTIDE SEQUENCE [LARGE SCALE GENOMIC DNA]</scope>
    <source>
        <strain evidence="4">GY_H</strain>
    </source>
</reference>
<protein>
    <submittedName>
        <fullName evidence="3">Type II toxin-antitoxin system RelE/ParE family toxin</fullName>
    </submittedName>
</protein>
<dbReference type="InterPro" id="IPR035093">
    <property type="entry name" value="RelE/ParE_toxin_dom_sf"/>
</dbReference>
<dbReference type="Proteomes" id="UP000263993">
    <property type="component" value="Unassembled WGS sequence"/>
</dbReference>
<dbReference type="Gene3D" id="3.30.2310.20">
    <property type="entry name" value="RelE-like"/>
    <property type="match status" value="1"/>
</dbReference>
<dbReference type="Pfam" id="PF05016">
    <property type="entry name" value="ParE_toxin"/>
    <property type="match status" value="1"/>
</dbReference>
<keyword evidence="2" id="KW-1277">Toxin-antitoxin system</keyword>
<proteinExistence type="inferred from homology"/>
<keyword evidence="4" id="KW-1185">Reference proteome</keyword>
<sequence>MEAPRRPLKVRYRPRAKADIDEIFQYLNERSPSGALHVLSAIADAIDEIGANPDAWQATSLPDIRAKTVGRYRYKIFYAAVGDETVEIIHVRHTARRPWT</sequence>
<evidence type="ECO:0000256" key="1">
    <source>
        <dbReference type="ARBA" id="ARBA00006226"/>
    </source>
</evidence>
<dbReference type="InterPro" id="IPR007712">
    <property type="entry name" value="RelE/ParE_toxin"/>
</dbReference>
<comment type="caution">
    <text evidence="3">The sequence shown here is derived from an EMBL/GenBank/DDBJ whole genome shotgun (WGS) entry which is preliminary data.</text>
</comment>
<dbReference type="PANTHER" id="PTHR33755:SF8">
    <property type="entry name" value="TOXIN PARE2"/>
    <property type="match status" value="1"/>
</dbReference>
<dbReference type="InterPro" id="IPR051803">
    <property type="entry name" value="TA_system_RelE-like_toxin"/>
</dbReference>
<dbReference type="EMBL" id="QRGO01000001">
    <property type="protein sequence ID" value="RDV05530.1"/>
    <property type="molecule type" value="Genomic_DNA"/>
</dbReference>
<gene>
    <name evidence="3" type="ORF">DXH78_13680</name>
</gene>
<evidence type="ECO:0000256" key="2">
    <source>
        <dbReference type="ARBA" id="ARBA00022649"/>
    </source>
</evidence>
<evidence type="ECO:0000313" key="3">
    <source>
        <dbReference type="EMBL" id="RDV05530.1"/>
    </source>
</evidence>
<name>A0A371BD98_9BRAD</name>
<dbReference type="OrthoDB" id="595470at2"/>